<protein>
    <submittedName>
        <fullName evidence="3">Uncharacterized protein</fullName>
    </submittedName>
</protein>
<feature type="compositionally biased region" description="Pro residues" evidence="1">
    <location>
        <begin position="36"/>
        <end position="52"/>
    </location>
</feature>
<organism evidence="3 4">
    <name type="scientific">Kalanchoe fedtschenkoi</name>
    <name type="common">Lavender scallops</name>
    <name type="synonym">South American air plant</name>
    <dbReference type="NCBI Taxonomy" id="63787"/>
    <lineage>
        <taxon>Eukaryota</taxon>
        <taxon>Viridiplantae</taxon>
        <taxon>Streptophyta</taxon>
        <taxon>Embryophyta</taxon>
        <taxon>Tracheophyta</taxon>
        <taxon>Spermatophyta</taxon>
        <taxon>Magnoliopsida</taxon>
        <taxon>eudicotyledons</taxon>
        <taxon>Gunneridae</taxon>
        <taxon>Pentapetalae</taxon>
        <taxon>Saxifragales</taxon>
        <taxon>Crassulaceae</taxon>
        <taxon>Kalanchoe</taxon>
    </lineage>
</organism>
<keyword evidence="4" id="KW-1185">Reference proteome</keyword>
<dbReference type="PANTHER" id="PTHR34364">
    <property type="entry name" value="WAS/WASL-INTERACTING FAMILY PROTEIN"/>
    <property type="match status" value="1"/>
</dbReference>
<accession>A0A7N0UXT3</accession>
<keyword evidence="2" id="KW-0812">Transmembrane</keyword>
<evidence type="ECO:0000256" key="2">
    <source>
        <dbReference type="SAM" id="Phobius"/>
    </source>
</evidence>
<evidence type="ECO:0000313" key="3">
    <source>
        <dbReference type="EnsemblPlants" id="Kaladp0092s0232.1.v1.1"/>
    </source>
</evidence>
<feature type="transmembrane region" description="Helical" evidence="2">
    <location>
        <begin position="65"/>
        <end position="83"/>
    </location>
</feature>
<keyword evidence="2" id="KW-0472">Membrane</keyword>
<dbReference type="Proteomes" id="UP000594263">
    <property type="component" value="Unplaced"/>
</dbReference>
<feature type="region of interest" description="Disordered" evidence="1">
    <location>
        <begin position="1"/>
        <end position="53"/>
    </location>
</feature>
<evidence type="ECO:0000256" key="1">
    <source>
        <dbReference type="SAM" id="MobiDB-lite"/>
    </source>
</evidence>
<sequence length="198" mass="21673">MTEPPKLFTHKPKKAQIKQSQGNVAKDINPTSASVLPPPPPPPPSSSTPPPSHLVKESFARRYKFLWPLLLTVNLSVGAYIFMRTKKKNTSGEEETTSVAASATDTAAEKTVPTVAVTTSPVSAQASAVSAQTASSPAITAPQTAYRIVPEEQQRELFKWILDEKRKIKPKDAEEKKRIDAEKAVLKQFIRAESIPIF</sequence>
<proteinExistence type="predicted"/>
<keyword evidence="2" id="KW-1133">Transmembrane helix</keyword>
<dbReference type="OMA" id="RDPIPEN"/>
<reference evidence="3" key="1">
    <citation type="submission" date="2021-01" db="UniProtKB">
        <authorList>
            <consortium name="EnsemblPlants"/>
        </authorList>
    </citation>
    <scope>IDENTIFICATION</scope>
</reference>
<name>A0A7N0UXT3_KALFE</name>
<dbReference type="AlphaFoldDB" id="A0A7N0UXT3"/>
<feature type="compositionally biased region" description="Low complexity" evidence="1">
    <location>
        <begin position="97"/>
        <end position="108"/>
    </location>
</feature>
<dbReference type="EnsemblPlants" id="Kaladp0092s0232.1.v1.1">
    <property type="protein sequence ID" value="Kaladp0092s0232.1.v1.1"/>
    <property type="gene ID" value="Kaladp0092s0232.v1.1"/>
</dbReference>
<feature type="region of interest" description="Disordered" evidence="1">
    <location>
        <begin position="88"/>
        <end position="108"/>
    </location>
</feature>
<dbReference type="Gramene" id="Kaladp0092s0232.1.v1.1">
    <property type="protein sequence ID" value="Kaladp0092s0232.1.v1.1"/>
    <property type="gene ID" value="Kaladp0092s0232.v1.1"/>
</dbReference>
<dbReference type="PANTHER" id="PTHR34364:SF1">
    <property type="entry name" value="WAS_WASL-INTERACTING FAMILY PROTEIN"/>
    <property type="match status" value="1"/>
</dbReference>
<evidence type="ECO:0000313" key="4">
    <source>
        <dbReference type="Proteomes" id="UP000594263"/>
    </source>
</evidence>